<evidence type="ECO:0000256" key="4">
    <source>
        <dbReference type="ARBA" id="ARBA00022927"/>
    </source>
</evidence>
<name>A0AAW0TYG7_SCYPA</name>
<proteinExistence type="predicted"/>
<reference evidence="9 10" key="1">
    <citation type="submission" date="2023-03" db="EMBL/GenBank/DDBJ databases">
        <title>High-quality genome of Scylla paramamosain provides insights in environmental adaptation.</title>
        <authorList>
            <person name="Zhang L."/>
        </authorList>
    </citation>
    <scope>NUCLEOTIDE SEQUENCE [LARGE SCALE GENOMIC DNA]</scope>
    <source>
        <strain evidence="9">LZ_2023a</strain>
        <tissue evidence="9">Muscle</tissue>
    </source>
</reference>
<dbReference type="InterPro" id="IPR011990">
    <property type="entry name" value="TPR-like_helical_dom_sf"/>
</dbReference>
<dbReference type="SMART" id="SM00299">
    <property type="entry name" value="CLH"/>
    <property type="match status" value="1"/>
</dbReference>
<comment type="caution">
    <text evidence="9">The sequence shown here is derived from an EMBL/GenBank/DDBJ whole genome shotgun (WGS) entry which is preliminary data.</text>
</comment>
<dbReference type="Pfam" id="PF23411">
    <property type="entry name" value="Beta-prop_Vps41"/>
    <property type="match status" value="1"/>
</dbReference>
<evidence type="ECO:0000256" key="5">
    <source>
        <dbReference type="PROSITE-ProRule" id="PRU00175"/>
    </source>
</evidence>
<dbReference type="GO" id="GO:0009267">
    <property type="term" value="P:cellular response to starvation"/>
    <property type="evidence" value="ECO:0007669"/>
    <property type="project" value="TreeGrafter"/>
</dbReference>
<dbReference type="Proteomes" id="UP001487740">
    <property type="component" value="Unassembled WGS sequence"/>
</dbReference>
<dbReference type="InterPro" id="IPR045111">
    <property type="entry name" value="Vps41/Vps8"/>
</dbReference>
<feature type="domain" description="RING-type" evidence="8">
    <location>
        <begin position="848"/>
        <end position="896"/>
    </location>
</feature>
<dbReference type="InterPro" id="IPR001841">
    <property type="entry name" value="Znf_RING"/>
</dbReference>
<dbReference type="GO" id="GO:0030897">
    <property type="term" value="C:HOPS complex"/>
    <property type="evidence" value="ECO:0007669"/>
    <property type="project" value="TreeGrafter"/>
</dbReference>
<evidence type="ECO:0000256" key="1">
    <source>
        <dbReference type="ARBA" id="ARBA00022448"/>
    </source>
</evidence>
<keyword evidence="1" id="KW-0813">Transport</keyword>
<dbReference type="Gene3D" id="2.130.10.10">
    <property type="entry name" value="YVTN repeat-like/Quinoprotein amine dehydrogenase"/>
    <property type="match status" value="1"/>
</dbReference>
<dbReference type="SUPFAM" id="SSF69322">
    <property type="entry name" value="Tricorn protease domain 2"/>
    <property type="match status" value="1"/>
</dbReference>
<keyword evidence="3" id="KW-0862">Zinc</keyword>
<keyword evidence="2 5" id="KW-0863">Zinc-finger</keyword>
<evidence type="ECO:0000313" key="9">
    <source>
        <dbReference type="EMBL" id="KAK8392213.1"/>
    </source>
</evidence>
<feature type="compositionally biased region" description="Acidic residues" evidence="7">
    <location>
        <begin position="57"/>
        <end position="70"/>
    </location>
</feature>
<dbReference type="GO" id="GO:0034058">
    <property type="term" value="P:endosomal vesicle fusion"/>
    <property type="evidence" value="ECO:0007669"/>
    <property type="project" value="TreeGrafter"/>
</dbReference>
<evidence type="ECO:0000313" key="10">
    <source>
        <dbReference type="Proteomes" id="UP001487740"/>
    </source>
</evidence>
<dbReference type="PROSITE" id="PS50236">
    <property type="entry name" value="CHCR"/>
    <property type="match status" value="1"/>
</dbReference>
<evidence type="ECO:0000256" key="2">
    <source>
        <dbReference type="ARBA" id="ARBA00022771"/>
    </source>
</evidence>
<dbReference type="InterPro" id="IPR015943">
    <property type="entry name" value="WD40/YVTN_repeat-like_dom_sf"/>
</dbReference>
<dbReference type="GO" id="GO:0008270">
    <property type="term" value="F:zinc ion binding"/>
    <property type="evidence" value="ECO:0007669"/>
    <property type="project" value="UniProtKB-KW"/>
</dbReference>
<dbReference type="PANTHER" id="PTHR12616">
    <property type="entry name" value="VACUOLAR PROTEIN SORTING VPS41"/>
    <property type="match status" value="1"/>
</dbReference>
<feature type="repeat" description="CHCR" evidence="6">
    <location>
        <begin position="623"/>
        <end position="769"/>
    </location>
</feature>
<dbReference type="Gene3D" id="1.25.40.10">
    <property type="entry name" value="Tetratricopeptide repeat domain"/>
    <property type="match status" value="1"/>
</dbReference>
<dbReference type="Pfam" id="PF23556">
    <property type="entry name" value="TPR_Vps41"/>
    <property type="match status" value="1"/>
</dbReference>
<keyword evidence="10" id="KW-1185">Reference proteome</keyword>
<evidence type="ECO:0000259" key="8">
    <source>
        <dbReference type="PROSITE" id="PS50089"/>
    </source>
</evidence>
<organism evidence="9 10">
    <name type="scientific">Scylla paramamosain</name>
    <name type="common">Mud crab</name>
    <dbReference type="NCBI Taxonomy" id="85552"/>
    <lineage>
        <taxon>Eukaryota</taxon>
        <taxon>Metazoa</taxon>
        <taxon>Ecdysozoa</taxon>
        <taxon>Arthropoda</taxon>
        <taxon>Crustacea</taxon>
        <taxon>Multicrustacea</taxon>
        <taxon>Malacostraca</taxon>
        <taxon>Eumalacostraca</taxon>
        <taxon>Eucarida</taxon>
        <taxon>Decapoda</taxon>
        <taxon>Pleocyemata</taxon>
        <taxon>Brachyura</taxon>
        <taxon>Eubrachyura</taxon>
        <taxon>Portunoidea</taxon>
        <taxon>Portunidae</taxon>
        <taxon>Portuninae</taxon>
        <taxon>Scylla</taxon>
    </lineage>
</organism>
<dbReference type="AlphaFoldDB" id="A0AAW0TYG7"/>
<dbReference type="PANTHER" id="PTHR12616:SF1">
    <property type="entry name" value="VACUOLAR PROTEIN SORTING-ASSOCIATED PROTEIN 41 HOMOLOG"/>
    <property type="match status" value="1"/>
</dbReference>
<dbReference type="InterPro" id="IPR057780">
    <property type="entry name" value="Beta-prop_Vps41"/>
</dbReference>
<dbReference type="SUPFAM" id="SSF57850">
    <property type="entry name" value="RING/U-box"/>
    <property type="match status" value="1"/>
</dbReference>
<feature type="compositionally biased region" description="Basic and acidic residues" evidence="7">
    <location>
        <begin position="16"/>
        <end position="56"/>
    </location>
</feature>
<dbReference type="Pfam" id="PF23413">
    <property type="entry name" value="zf_RING_Vps8_fungal"/>
    <property type="match status" value="1"/>
</dbReference>
<dbReference type="GO" id="GO:0005770">
    <property type="term" value="C:late endosome"/>
    <property type="evidence" value="ECO:0007669"/>
    <property type="project" value="TreeGrafter"/>
</dbReference>
<evidence type="ECO:0000256" key="7">
    <source>
        <dbReference type="SAM" id="MobiDB-lite"/>
    </source>
</evidence>
<dbReference type="EMBL" id="JARAKH010000023">
    <property type="protein sequence ID" value="KAK8392213.1"/>
    <property type="molecule type" value="Genomic_DNA"/>
</dbReference>
<dbReference type="GO" id="GO:0016236">
    <property type="term" value="P:macroautophagy"/>
    <property type="evidence" value="ECO:0007669"/>
    <property type="project" value="TreeGrafter"/>
</dbReference>
<accession>A0AAW0TYG7</accession>
<evidence type="ECO:0000256" key="6">
    <source>
        <dbReference type="PROSITE-ProRule" id="PRU01006"/>
    </source>
</evidence>
<dbReference type="InterPro" id="IPR000547">
    <property type="entry name" value="Clathrin_H-chain/VPS_repeat"/>
</dbReference>
<feature type="region of interest" description="Disordered" evidence="7">
    <location>
        <begin position="1"/>
        <end position="73"/>
    </location>
</feature>
<dbReference type="PROSITE" id="PS50089">
    <property type="entry name" value="ZF_RING_2"/>
    <property type="match status" value="1"/>
</dbReference>
<keyword evidence="2 5" id="KW-0479">Metal-binding</keyword>
<sequence>MMGGKEEKQTSPVQNKEQEKKEEEQVQDKQEKKEEEFKEKKAEGKKGSEGAVKKEVEDEEEDSEEEEEEEPKLKYERVCGDLRDILKRDAATCIAANSKLIIVGTSWGRIHVLDHQGNKVREFAPHNSPVTQLDLDANGDYIASCCHDRRVVVQGLYTSENSHTLVLEAPVRCVTLDPMYYKPRSGRRFVVGTTKLILYEKALFGQLRSSVLAEGGGAGPVRAMRWAGQFLAWATDSGVRVTDMATKSIITLIKRDHSLALPGEQYLPHLCWANEQTLMVGWGDSIKVCRVRVRSTPHSPHLTPAPVSLPLHYLEIVFMFTTDFYVCGLGPLDEHVVVLAYNKRTDRQQASLGLDSRRPQIRVLEPLQGTFEELSMDVLETRGYQEYLPANYHLECLVEDKQFYIVCPQDIVVAKPRSADDRMEWLLEHNKYAEALELVRASREVRQHTVLSVGQAYIDHLMSVHRYQEAAKMCTEILGQDKALWEQAVVWFNRARQLRVLSPHLPQGEGLYLDPAVYQTVLLDLLHSDHQGFLQVVQQWSGHLYNVPYIINAVLELLARNTNNLTLLRALAHLYSNIDKHDKALAIYLKLKHTGVFALIGRHNLYSCVAKHVVDLMTLDAAATLEMCVQHTDAVPPESVTAPLTNHQEYLYKYLDALYEHCRDLSKPYHTLLISLYADWNRPKLLPLLLHSSSYDLEAALRVCQSRCLTVETIHLLDRTGNSQESLRLILEEQQDLPWAIRLCKEHDDVDLWGQLINYSLDKPECIRQLLNNIGTHIDPLLIVQRIPEGMEIPGLRDALVKILHDYHLQIELRTGCQHILVADGSNLLKKKVAAQNVAVPVYRDTECAACNKKVLNHRRGGEQSSVVVFACRHVYHQLCVPEDAGQEQEVCLVCRNDKRRNFLTF</sequence>
<gene>
    <name evidence="9" type="ORF">O3P69_017664</name>
</gene>
<protein>
    <recommendedName>
        <fullName evidence="8">RING-type domain-containing protein</fullName>
    </recommendedName>
</protein>
<dbReference type="GO" id="GO:0006623">
    <property type="term" value="P:protein targeting to vacuole"/>
    <property type="evidence" value="ECO:0007669"/>
    <property type="project" value="InterPro"/>
</dbReference>
<evidence type="ECO:0000256" key="3">
    <source>
        <dbReference type="ARBA" id="ARBA00022833"/>
    </source>
</evidence>
<keyword evidence="4" id="KW-0653">Protein transport</keyword>